<evidence type="ECO:0000313" key="3">
    <source>
        <dbReference type="Proteomes" id="UP000796880"/>
    </source>
</evidence>
<feature type="domain" description="F-box" evidence="1">
    <location>
        <begin position="1"/>
        <end position="33"/>
    </location>
</feature>
<dbReference type="EMBL" id="VOIH02000003">
    <property type="protein sequence ID" value="KAF3450850.1"/>
    <property type="molecule type" value="Genomic_DNA"/>
</dbReference>
<dbReference type="InterPro" id="IPR036047">
    <property type="entry name" value="F-box-like_dom_sf"/>
</dbReference>
<sequence length="375" mass="41244">MWKDLPFDVLATIFSYLPPDSLARAGSACRHWHACARAYPLSLTPSSPNHHRHPPWFVALPVRNQTQSCYVHNPIQGNWHSLSLDFLPDPVRLVGSVGGLLLLRATNCTTLHLLVCNPFTRQYKQLPALNIPRSNPAVGVVAVHSTRCVPFSCFRVYVAGGMSEAPCGSGATYESTLEMYDSGDDTWRVAGSVPVEYAVRLTVWTPNDGVYSDGLLYWITSARAYTSMGYDIGSNTWSELRVPMADKLEFAALAWRSGKLTLVGGRCGGDAAGIWELGRGDNWEMVEKVPVEMGTKFVGEKESWAATKCAASEGGIYLYKDLGSAMIVWKQIGDQANSKWDWFWIEGCGAVGPKLLPNLHIKASLIQPNLARSSF</sequence>
<dbReference type="InterPro" id="IPR050796">
    <property type="entry name" value="SCF_F-box_component"/>
</dbReference>
<dbReference type="Pfam" id="PF12937">
    <property type="entry name" value="F-box-like"/>
    <property type="match status" value="1"/>
</dbReference>
<keyword evidence="3" id="KW-1185">Reference proteome</keyword>
<dbReference type="InterPro" id="IPR001810">
    <property type="entry name" value="F-box_dom"/>
</dbReference>
<dbReference type="Proteomes" id="UP000796880">
    <property type="component" value="Unassembled WGS sequence"/>
</dbReference>
<dbReference type="AlphaFoldDB" id="A0A8K0HEF6"/>
<dbReference type="SUPFAM" id="SSF81383">
    <property type="entry name" value="F-box domain"/>
    <property type="match status" value="1"/>
</dbReference>
<dbReference type="SUPFAM" id="SSF117281">
    <property type="entry name" value="Kelch motif"/>
    <property type="match status" value="1"/>
</dbReference>
<organism evidence="2 3">
    <name type="scientific">Rhamnella rubrinervis</name>
    <dbReference type="NCBI Taxonomy" id="2594499"/>
    <lineage>
        <taxon>Eukaryota</taxon>
        <taxon>Viridiplantae</taxon>
        <taxon>Streptophyta</taxon>
        <taxon>Embryophyta</taxon>
        <taxon>Tracheophyta</taxon>
        <taxon>Spermatophyta</taxon>
        <taxon>Magnoliopsida</taxon>
        <taxon>eudicotyledons</taxon>
        <taxon>Gunneridae</taxon>
        <taxon>Pentapetalae</taxon>
        <taxon>rosids</taxon>
        <taxon>fabids</taxon>
        <taxon>Rosales</taxon>
        <taxon>Rhamnaceae</taxon>
        <taxon>rhamnoid group</taxon>
        <taxon>Rhamneae</taxon>
        <taxon>Rhamnella</taxon>
    </lineage>
</organism>
<dbReference type="OrthoDB" id="7956040at2759"/>
<evidence type="ECO:0000259" key="1">
    <source>
        <dbReference type="PROSITE" id="PS50181"/>
    </source>
</evidence>
<dbReference type="Gene3D" id="1.20.1280.50">
    <property type="match status" value="1"/>
</dbReference>
<dbReference type="SMART" id="SM00256">
    <property type="entry name" value="FBOX"/>
    <property type="match status" value="1"/>
</dbReference>
<proteinExistence type="predicted"/>
<evidence type="ECO:0000313" key="2">
    <source>
        <dbReference type="EMBL" id="KAF3450850.1"/>
    </source>
</evidence>
<dbReference type="Gene3D" id="2.120.10.80">
    <property type="entry name" value="Kelch-type beta propeller"/>
    <property type="match status" value="1"/>
</dbReference>
<dbReference type="InterPro" id="IPR015915">
    <property type="entry name" value="Kelch-typ_b-propeller"/>
</dbReference>
<dbReference type="PROSITE" id="PS50181">
    <property type="entry name" value="FBOX"/>
    <property type="match status" value="1"/>
</dbReference>
<protein>
    <recommendedName>
        <fullName evidence="1">F-box domain-containing protein</fullName>
    </recommendedName>
</protein>
<name>A0A8K0HEF6_9ROSA</name>
<reference evidence="2" key="1">
    <citation type="submission" date="2020-03" db="EMBL/GenBank/DDBJ databases">
        <title>A high-quality chromosome-level genome assembly of a woody plant with both climbing and erect habits, Rhamnella rubrinervis.</title>
        <authorList>
            <person name="Lu Z."/>
            <person name="Yang Y."/>
            <person name="Zhu X."/>
            <person name="Sun Y."/>
        </authorList>
    </citation>
    <scope>NUCLEOTIDE SEQUENCE</scope>
    <source>
        <strain evidence="2">BYM</strain>
        <tissue evidence="2">Leaf</tissue>
    </source>
</reference>
<comment type="caution">
    <text evidence="2">The sequence shown here is derived from an EMBL/GenBank/DDBJ whole genome shotgun (WGS) entry which is preliminary data.</text>
</comment>
<dbReference type="CDD" id="cd09917">
    <property type="entry name" value="F-box_SF"/>
    <property type="match status" value="1"/>
</dbReference>
<accession>A0A8K0HEF6</accession>
<gene>
    <name evidence="2" type="ORF">FNV43_RR06939</name>
</gene>
<dbReference type="PANTHER" id="PTHR31672">
    <property type="entry name" value="BNACNNG10540D PROTEIN"/>
    <property type="match status" value="1"/>
</dbReference>